<evidence type="ECO:0000313" key="7">
    <source>
        <dbReference type="Proteomes" id="UP000255234"/>
    </source>
</evidence>
<keyword evidence="3" id="KW-0238">DNA-binding</keyword>
<keyword evidence="4" id="KW-0804">Transcription</keyword>
<dbReference type="EMBL" id="UGPP01000001">
    <property type="protein sequence ID" value="STY70564.1"/>
    <property type="molecule type" value="Genomic_DNA"/>
</dbReference>
<dbReference type="InterPro" id="IPR000847">
    <property type="entry name" value="LysR_HTH_N"/>
</dbReference>
<dbReference type="InterPro" id="IPR005119">
    <property type="entry name" value="LysR_subst-bd"/>
</dbReference>
<dbReference type="PROSITE" id="PS50931">
    <property type="entry name" value="HTH_LYSR"/>
    <property type="match status" value="1"/>
</dbReference>
<dbReference type="GO" id="GO:0003700">
    <property type="term" value="F:DNA-binding transcription factor activity"/>
    <property type="evidence" value="ECO:0007669"/>
    <property type="project" value="InterPro"/>
</dbReference>
<dbReference type="SUPFAM" id="SSF46785">
    <property type="entry name" value="Winged helix' DNA-binding domain"/>
    <property type="match status" value="1"/>
</dbReference>
<dbReference type="RefSeq" id="WP_015562728.1">
    <property type="nucleotide sequence ID" value="NZ_UGPP01000001.1"/>
</dbReference>
<dbReference type="Gene3D" id="3.40.190.290">
    <property type="match status" value="1"/>
</dbReference>
<dbReference type="CDD" id="cd05466">
    <property type="entry name" value="PBP2_LTTR_substrate"/>
    <property type="match status" value="1"/>
</dbReference>
<evidence type="ECO:0000256" key="1">
    <source>
        <dbReference type="ARBA" id="ARBA00009437"/>
    </source>
</evidence>
<dbReference type="InterPro" id="IPR036388">
    <property type="entry name" value="WH-like_DNA-bd_sf"/>
</dbReference>
<reference evidence="6 7" key="1">
    <citation type="submission" date="2018-06" db="EMBL/GenBank/DDBJ databases">
        <authorList>
            <consortium name="Pathogen Informatics"/>
            <person name="Doyle S."/>
        </authorList>
    </citation>
    <scope>NUCLEOTIDE SEQUENCE [LARGE SCALE GENOMIC DNA]</scope>
    <source>
        <strain evidence="6 7">NCTC10571</strain>
    </source>
</reference>
<feature type="domain" description="HTH lysR-type" evidence="5">
    <location>
        <begin position="5"/>
        <end position="62"/>
    </location>
</feature>
<evidence type="ECO:0000259" key="5">
    <source>
        <dbReference type="PROSITE" id="PS50931"/>
    </source>
</evidence>
<dbReference type="PRINTS" id="PR00039">
    <property type="entry name" value="HTHLYSR"/>
</dbReference>
<dbReference type="PANTHER" id="PTHR30126:SF40">
    <property type="entry name" value="HTH-TYPE TRANSCRIPTIONAL REGULATOR GLTR"/>
    <property type="match status" value="1"/>
</dbReference>
<evidence type="ECO:0000256" key="2">
    <source>
        <dbReference type="ARBA" id="ARBA00023015"/>
    </source>
</evidence>
<dbReference type="AlphaFoldDB" id="A0A378NQ88"/>
<evidence type="ECO:0000256" key="3">
    <source>
        <dbReference type="ARBA" id="ARBA00023125"/>
    </source>
</evidence>
<dbReference type="InterPro" id="IPR036390">
    <property type="entry name" value="WH_DNA-bd_sf"/>
</dbReference>
<dbReference type="Pfam" id="PF03466">
    <property type="entry name" value="LysR_substrate"/>
    <property type="match status" value="1"/>
</dbReference>
<gene>
    <name evidence="6" type="primary">benM_1</name>
    <name evidence="6" type="ORF">NCTC10571_00703</name>
</gene>
<dbReference type="PANTHER" id="PTHR30126">
    <property type="entry name" value="HTH-TYPE TRANSCRIPTIONAL REGULATOR"/>
    <property type="match status" value="1"/>
</dbReference>
<dbReference type="SUPFAM" id="SSF53850">
    <property type="entry name" value="Periplasmic binding protein-like II"/>
    <property type="match status" value="1"/>
</dbReference>
<evidence type="ECO:0000313" key="6">
    <source>
        <dbReference type="EMBL" id="STY70564.1"/>
    </source>
</evidence>
<evidence type="ECO:0000256" key="4">
    <source>
        <dbReference type="ARBA" id="ARBA00023163"/>
    </source>
</evidence>
<dbReference type="GO" id="GO:0000976">
    <property type="term" value="F:transcription cis-regulatory region binding"/>
    <property type="evidence" value="ECO:0007669"/>
    <property type="project" value="TreeGrafter"/>
</dbReference>
<keyword evidence="2" id="KW-0805">Transcription regulation</keyword>
<accession>A0A378NQ88</accession>
<name>A0A378NQ88_9FIRM</name>
<proteinExistence type="inferred from homology"/>
<comment type="similarity">
    <text evidence="1">Belongs to the LysR transcriptional regulatory family.</text>
</comment>
<organism evidence="6 7">
    <name type="scientific">Megamonas hypermegale</name>
    <dbReference type="NCBI Taxonomy" id="158847"/>
    <lineage>
        <taxon>Bacteria</taxon>
        <taxon>Bacillati</taxon>
        <taxon>Bacillota</taxon>
        <taxon>Negativicutes</taxon>
        <taxon>Selenomonadales</taxon>
        <taxon>Selenomonadaceae</taxon>
        <taxon>Megamonas</taxon>
    </lineage>
</organism>
<dbReference type="Gene3D" id="1.10.10.10">
    <property type="entry name" value="Winged helix-like DNA-binding domain superfamily/Winged helix DNA-binding domain"/>
    <property type="match status" value="1"/>
</dbReference>
<dbReference type="Proteomes" id="UP000255234">
    <property type="component" value="Unassembled WGS sequence"/>
</dbReference>
<sequence>MQERPSIQQLENFIIYGKVRNFATAAHRANITQSAFSFQMKKLEEMLNIQLITRSNRGSDLTREGEFFLQKIIPIIDELDEAIDELQKFAGKAVYINIGALMSMGDILMNRHISYFKQHNDNNICFNVYNLEAKSMLKKLDSGQIDIASTFLLPQMHVDGCEKKLFCKDEFVYYAPCLDFTQDKITADIIQRYPLVTHSPDYFMTNALEDYFVKLKIHPHIDARLSTPYAIIHYCKHNKVATLISKRLLQELGITNDYYELLEPLNFSSYLLYKHENPKIKSMEIFVDYILDLYQQNR</sequence>
<protein>
    <submittedName>
        <fullName evidence="6">Ben and cat operon transcriptional regulator</fullName>
    </submittedName>
</protein>
<dbReference type="Pfam" id="PF00126">
    <property type="entry name" value="HTH_1"/>
    <property type="match status" value="1"/>
</dbReference>